<gene>
    <name evidence="1" type="ordered locus">Selin_0284</name>
</gene>
<reference evidence="1 2" key="1">
    <citation type="submission" date="2010-12" db="EMBL/GenBank/DDBJ databases">
        <title>Complete sequence of Desulfurispirillum indicum S5.</title>
        <authorList>
            <consortium name="US DOE Joint Genome Institute"/>
            <person name="Lucas S."/>
            <person name="Copeland A."/>
            <person name="Lapidus A."/>
            <person name="Cheng J.-F."/>
            <person name="Goodwin L."/>
            <person name="Pitluck S."/>
            <person name="Chertkov O."/>
            <person name="Held B."/>
            <person name="Detter J.C."/>
            <person name="Han C."/>
            <person name="Tapia R."/>
            <person name="Land M."/>
            <person name="Hauser L."/>
            <person name="Kyrpides N."/>
            <person name="Ivanova N."/>
            <person name="Mikhailova N."/>
            <person name="Haggblom M."/>
            <person name="Rauschenbach I."/>
            <person name="Bini E."/>
            <person name="Woyke T."/>
        </authorList>
    </citation>
    <scope>NUCLEOTIDE SEQUENCE [LARGE SCALE GENOMIC DNA]</scope>
    <source>
        <strain evidence="2">ATCC BAA-1389 / DSM 22839 / S5</strain>
    </source>
</reference>
<protein>
    <submittedName>
        <fullName evidence="1">PhoP regulatory network protein YrbL</fullName>
    </submittedName>
</protein>
<dbReference type="STRING" id="653733.Selin_0284"/>
<dbReference type="HOGENOM" id="CLU_076352_3_1_0"/>
<sequence length="221" mass="25582">MDKEKSKQGFLGELELVGRGTERDCYVHPLDATKVIKLPGSRKSVQHQNKIDADYYGYLAKRGVKSDCIAMFYGWEETPQGVGLVFERILNDDGVPAITLRSYLKEKEIDLSNVYCKLEELKKKLLRDGILFADPTVDNILVAKKKMGGIRFVIVDGLGSRRYDLKFHIRSRSVFLSRLRVLFRWMKLRRRLLVSSGVVVKGRIEVFLAGWHLWWARKYDL</sequence>
<keyword evidence="2" id="KW-1185">Reference proteome</keyword>
<evidence type="ECO:0000313" key="1">
    <source>
        <dbReference type="EMBL" id="ADU65040.1"/>
    </source>
</evidence>
<dbReference type="RefSeq" id="WP_013504929.1">
    <property type="nucleotide sequence ID" value="NC_014836.1"/>
</dbReference>
<dbReference type="OrthoDB" id="595236at2"/>
<dbReference type="EMBL" id="CP002432">
    <property type="protein sequence ID" value="ADU65040.1"/>
    <property type="molecule type" value="Genomic_DNA"/>
</dbReference>
<dbReference type="InterPro" id="IPR019647">
    <property type="entry name" value="PhoP_reg_network_YrbL"/>
</dbReference>
<dbReference type="eggNOG" id="COG0515">
    <property type="taxonomic scope" value="Bacteria"/>
</dbReference>
<dbReference type="KEGG" id="din:Selin_0284"/>
<organism evidence="1 2">
    <name type="scientific">Desulfurispirillum indicum (strain ATCC BAA-1389 / DSM 22839 / S5)</name>
    <dbReference type="NCBI Taxonomy" id="653733"/>
    <lineage>
        <taxon>Bacteria</taxon>
        <taxon>Pseudomonadati</taxon>
        <taxon>Chrysiogenota</taxon>
        <taxon>Chrysiogenia</taxon>
        <taxon>Chrysiogenales</taxon>
        <taxon>Chrysiogenaceae</taxon>
        <taxon>Desulfurispirillum</taxon>
    </lineage>
</organism>
<proteinExistence type="predicted"/>
<dbReference type="InParanoid" id="E6W6P0"/>
<accession>E6W6P0</accession>
<dbReference type="AlphaFoldDB" id="E6W6P0"/>
<evidence type="ECO:0000313" key="2">
    <source>
        <dbReference type="Proteomes" id="UP000002572"/>
    </source>
</evidence>
<name>E6W6P0_DESIS</name>
<dbReference type="Proteomes" id="UP000002572">
    <property type="component" value="Chromosome"/>
</dbReference>
<dbReference type="Pfam" id="PF10707">
    <property type="entry name" value="YrbL-PhoP_reg"/>
    <property type="match status" value="1"/>
</dbReference>